<sequence>MWSVLSKAGTVGHTVLTATERYFEPAADVILRVPSLVLLDYLWRFEVDKTLLWGAAQVDDKFGVFNTIIVISLLLQAAAVLLLPLEYVVRLYMHYISAAVLVLANQFSFYHVSSEAALPAAPGLTAYFRLVPVWQIWAGAGGGAAGGADAAAAAAQVEFLRRQMAAIAVHLTAAVTVIVLLDVEDTRRRVSLLANALPVVALMASMASGSELLLLHNCACAVTIINCLTWLLGCAPACLALLPAALPQARLAVMAVLLFVALTSTAQVAYDVAEAAVLSLSASGSRRVGRHARVVLVCLLLAALPVWLTVLLCRLFERDLWILLVTSSALTLAVQALGLLTVYAVFLYDALRREPWRHLDDVVYCTRAAAGAAQTLVALLVVAAGVWETSRGGGSWGNAAVLLAHCYFHIWRRLRDGWGQLALRRTVARTAAALPEAGPELLRRYGDVCAICYCAMSEARRLPCRHLFHAACLRRWLFVQVKCPLCQGGDSGSRETSPGVQLRRRDRPRPLLMTLHPRKGAEKPTVET</sequence>
<feature type="compositionally biased region" description="Basic and acidic residues" evidence="9">
    <location>
        <begin position="519"/>
        <end position="528"/>
    </location>
</feature>
<dbReference type="Proteomes" id="UP000440578">
    <property type="component" value="Unassembled WGS sequence"/>
</dbReference>
<evidence type="ECO:0000256" key="7">
    <source>
        <dbReference type="ARBA" id="ARBA00023136"/>
    </source>
</evidence>
<comment type="caution">
    <text evidence="12">The sequence shown here is derived from an EMBL/GenBank/DDBJ whole genome shotgun (WGS) entry which is preliminary data.</text>
</comment>
<evidence type="ECO:0000256" key="4">
    <source>
        <dbReference type="ARBA" id="ARBA00022771"/>
    </source>
</evidence>
<feature type="transmembrane region" description="Helical" evidence="10">
    <location>
        <begin position="164"/>
        <end position="183"/>
    </location>
</feature>
<evidence type="ECO:0000256" key="1">
    <source>
        <dbReference type="ARBA" id="ARBA00004141"/>
    </source>
</evidence>
<evidence type="ECO:0000256" key="3">
    <source>
        <dbReference type="ARBA" id="ARBA00022723"/>
    </source>
</evidence>
<feature type="transmembrane region" description="Helical" evidence="10">
    <location>
        <begin position="368"/>
        <end position="387"/>
    </location>
</feature>
<feature type="transmembrane region" description="Helical" evidence="10">
    <location>
        <begin position="290"/>
        <end position="313"/>
    </location>
</feature>
<dbReference type="InterPro" id="IPR013083">
    <property type="entry name" value="Znf_RING/FYVE/PHD"/>
</dbReference>
<comment type="subcellular location">
    <subcellularLocation>
        <location evidence="1">Membrane</location>
        <topology evidence="1">Multi-pass membrane protein</topology>
    </subcellularLocation>
</comment>
<dbReference type="GO" id="GO:0043161">
    <property type="term" value="P:proteasome-mediated ubiquitin-dependent protein catabolic process"/>
    <property type="evidence" value="ECO:0007669"/>
    <property type="project" value="TreeGrafter"/>
</dbReference>
<evidence type="ECO:0000256" key="10">
    <source>
        <dbReference type="SAM" id="Phobius"/>
    </source>
</evidence>
<dbReference type="GO" id="GO:0036503">
    <property type="term" value="P:ERAD pathway"/>
    <property type="evidence" value="ECO:0007669"/>
    <property type="project" value="TreeGrafter"/>
</dbReference>
<keyword evidence="7 10" id="KW-0472">Membrane</keyword>
<dbReference type="PANTHER" id="PTHR22763">
    <property type="entry name" value="RING ZINC FINGER PROTEIN"/>
    <property type="match status" value="1"/>
</dbReference>
<name>A0A6A4V412_AMPAM</name>
<keyword evidence="5" id="KW-0862">Zinc</keyword>
<feature type="domain" description="RING-type" evidence="11">
    <location>
        <begin position="449"/>
        <end position="487"/>
    </location>
</feature>
<dbReference type="GO" id="GO:0012505">
    <property type="term" value="C:endomembrane system"/>
    <property type="evidence" value="ECO:0007669"/>
    <property type="project" value="TreeGrafter"/>
</dbReference>
<feature type="transmembrane region" description="Helical" evidence="10">
    <location>
        <begin position="190"/>
        <end position="208"/>
    </location>
</feature>
<protein>
    <submittedName>
        <fullName evidence="12">RING finger protein 145</fullName>
    </submittedName>
</protein>
<dbReference type="EMBL" id="VIIS01002159">
    <property type="protein sequence ID" value="KAF0287869.1"/>
    <property type="molecule type" value="Genomic_DNA"/>
</dbReference>
<dbReference type="Gene3D" id="3.30.40.10">
    <property type="entry name" value="Zinc/RING finger domain, C3HC4 (zinc finger)"/>
    <property type="match status" value="1"/>
</dbReference>
<dbReference type="GO" id="GO:0016020">
    <property type="term" value="C:membrane"/>
    <property type="evidence" value="ECO:0007669"/>
    <property type="project" value="UniProtKB-SubCell"/>
</dbReference>
<feature type="region of interest" description="Disordered" evidence="9">
    <location>
        <begin position="489"/>
        <end position="528"/>
    </location>
</feature>
<dbReference type="OrthoDB" id="4348522at2759"/>
<evidence type="ECO:0000256" key="8">
    <source>
        <dbReference type="PROSITE-ProRule" id="PRU00175"/>
    </source>
</evidence>
<evidence type="ECO:0000256" key="6">
    <source>
        <dbReference type="ARBA" id="ARBA00022989"/>
    </source>
</evidence>
<evidence type="ECO:0000259" key="11">
    <source>
        <dbReference type="PROSITE" id="PS50089"/>
    </source>
</evidence>
<evidence type="ECO:0000313" key="13">
    <source>
        <dbReference type="Proteomes" id="UP000440578"/>
    </source>
</evidence>
<keyword evidence="3" id="KW-0479">Metal-binding</keyword>
<proteinExistence type="predicted"/>
<dbReference type="Pfam" id="PF13705">
    <property type="entry name" value="TRC8_N"/>
    <property type="match status" value="2"/>
</dbReference>
<feature type="transmembrane region" description="Helical" evidence="10">
    <location>
        <begin position="320"/>
        <end position="348"/>
    </location>
</feature>
<dbReference type="GO" id="GO:0008270">
    <property type="term" value="F:zinc ion binding"/>
    <property type="evidence" value="ECO:0007669"/>
    <property type="project" value="UniProtKB-KW"/>
</dbReference>
<evidence type="ECO:0000256" key="5">
    <source>
        <dbReference type="ARBA" id="ARBA00022833"/>
    </source>
</evidence>
<evidence type="ECO:0000313" key="12">
    <source>
        <dbReference type="EMBL" id="KAF0287869.1"/>
    </source>
</evidence>
<evidence type="ECO:0000256" key="9">
    <source>
        <dbReference type="SAM" id="MobiDB-lite"/>
    </source>
</evidence>
<gene>
    <name evidence="12" type="primary">RNF145</name>
    <name evidence="12" type="ORF">FJT64_013702</name>
</gene>
<dbReference type="SMART" id="SM00744">
    <property type="entry name" value="RINGv"/>
    <property type="match status" value="1"/>
</dbReference>
<keyword evidence="13" id="KW-1185">Reference proteome</keyword>
<dbReference type="Pfam" id="PF13639">
    <property type="entry name" value="zf-RING_2"/>
    <property type="match status" value="1"/>
</dbReference>
<feature type="transmembrane region" description="Helical" evidence="10">
    <location>
        <begin position="62"/>
        <end position="85"/>
    </location>
</feature>
<dbReference type="InterPro" id="IPR001841">
    <property type="entry name" value="Znf_RING"/>
</dbReference>
<feature type="transmembrane region" description="Helical" evidence="10">
    <location>
        <begin position="214"/>
        <end position="242"/>
    </location>
</feature>
<organism evidence="12 13">
    <name type="scientific">Amphibalanus amphitrite</name>
    <name type="common">Striped barnacle</name>
    <name type="synonym">Balanus amphitrite</name>
    <dbReference type="NCBI Taxonomy" id="1232801"/>
    <lineage>
        <taxon>Eukaryota</taxon>
        <taxon>Metazoa</taxon>
        <taxon>Ecdysozoa</taxon>
        <taxon>Arthropoda</taxon>
        <taxon>Crustacea</taxon>
        <taxon>Multicrustacea</taxon>
        <taxon>Cirripedia</taxon>
        <taxon>Thoracica</taxon>
        <taxon>Thoracicalcarea</taxon>
        <taxon>Balanomorpha</taxon>
        <taxon>Balanoidea</taxon>
        <taxon>Balanidae</taxon>
        <taxon>Amphibalaninae</taxon>
        <taxon>Amphibalanus</taxon>
    </lineage>
</organism>
<keyword evidence="4 8" id="KW-0863">Zinc-finger</keyword>
<keyword evidence="6 10" id="KW-1133">Transmembrane helix</keyword>
<dbReference type="PROSITE" id="PS50089">
    <property type="entry name" value="ZF_RING_2"/>
    <property type="match status" value="1"/>
</dbReference>
<dbReference type="SUPFAM" id="SSF57850">
    <property type="entry name" value="RING/U-box"/>
    <property type="match status" value="1"/>
</dbReference>
<dbReference type="InterPro" id="IPR025754">
    <property type="entry name" value="TRC8_N_dom"/>
</dbReference>
<dbReference type="InterPro" id="IPR011016">
    <property type="entry name" value="Znf_RING-CH"/>
</dbReference>
<dbReference type="GO" id="GO:0061630">
    <property type="term" value="F:ubiquitin protein ligase activity"/>
    <property type="evidence" value="ECO:0007669"/>
    <property type="project" value="TreeGrafter"/>
</dbReference>
<dbReference type="InterPro" id="IPR050731">
    <property type="entry name" value="HRD1_E3_ubiq-ligases"/>
</dbReference>
<accession>A0A6A4V412</accession>
<keyword evidence="2 10" id="KW-0812">Transmembrane</keyword>
<evidence type="ECO:0000256" key="2">
    <source>
        <dbReference type="ARBA" id="ARBA00022692"/>
    </source>
</evidence>
<feature type="transmembrane region" description="Helical" evidence="10">
    <location>
        <begin position="92"/>
        <end position="112"/>
    </location>
</feature>
<dbReference type="AlphaFoldDB" id="A0A6A4V412"/>
<feature type="transmembrane region" description="Helical" evidence="10">
    <location>
        <begin position="249"/>
        <end position="270"/>
    </location>
</feature>
<reference evidence="12 13" key="1">
    <citation type="submission" date="2019-07" db="EMBL/GenBank/DDBJ databases">
        <title>Draft genome assembly of a fouling barnacle, Amphibalanus amphitrite (Darwin, 1854): The first reference genome for Thecostraca.</title>
        <authorList>
            <person name="Kim W."/>
        </authorList>
    </citation>
    <scope>NUCLEOTIDE SEQUENCE [LARGE SCALE GENOMIC DNA]</scope>
    <source>
        <strain evidence="12">SNU_AA5</strain>
        <tissue evidence="12">Soma without cirri and trophi</tissue>
    </source>
</reference>
<dbReference type="PANTHER" id="PTHR22763:SF191">
    <property type="entry name" value="RING FINGER PROTEIN 145 HOMOLOG"/>
    <property type="match status" value="1"/>
</dbReference>
<dbReference type="SMART" id="SM00184">
    <property type="entry name" value="RING"/>
    <property type="match status" value="1"/>
</dbReference>